<protein>
    <submittedName>
        <fullName evidence="1">Uncharacterized protein</fullName>
    </submittedName>
</protein>
<sequence length="146" mass="15945">MRCQYRELPLNSGGSSTFVHLEMDLLPWTDAKRTLIASTIRSEFLTGDQHVQFHRYLTAGRAVVEFQRSTGAWPTEANAPQIKASADREAHAFVDQMCKGGLGSVPETIELIGRLISADALKILTGSGHPINNVNVEEAILIATAQ</sequence>
<evidence type="ECO:0000313" key="2">
    <source>
        <dbReference type="Proteomes" id="UP001642482"/>
    </source>
</evidence>
<reference evidence="1 2" key="1">
    <citation type="submission" date="2024-01" db="EMBL/GenBank/DDBJ databases">
        <authorList>
            <person name="Allen C."/>
            <person name="Tagirdzhanova G."/>
        </authorList>
    </citation>
    <scope>NUCLEOTIDE SEQUENCE [LARGE SCALE GENOMIC DNA]</scope>
</reference>
<proteinExistence type="predicted"/>
<dbReference type="EMBL" id="CAWUHD010000081">
    <property type="protein sequence ID" value="CAK7228810.1"/>
    <property type="molecule type" value="Genomic_DNA"/>
</dbReference>
<gene>
    <name evidence="1" type="ORF">SEUCBS140593_007037</name>
</gene>
<comment type="caution">
    <text evidence="1">The sequence shown here is derived from an EMBL/GenBank/DDBJ whole genome shotgun (WGS) entry which is preliminary data.</text>
</comment>
<organism evidence="1 2">
    <name type="scientific">Sporothrix eucalyptigena</name>
    <dbReference type="NCBI Taxonomy" id="1812306"/>
    <lineage>
        <taxon>Eukaryota</taxon>
        <taxon>Fungi</taxon>
        <taxon>Dikarya</taxon>
        <taxon>Ascomycota</taxon>
        <taxon>Pezizomycotina</taxon>
        <taxon>Sordariomycetes</taxon>
        <taxon>Sordariomycetidae</taxon>
        <taxon>Ophiostomatales</taxon>
        <taxon>Ophiostomataceae</taxon>
        <taxon>Sporothrix</taxon>
    </lineage>
</organism>
<name>A0ABP0CAZ8_9PEZI</name>
<evidence type="ECO:0000313" key="1">
    <source>
        <dbReference type="EMBL" id="CAK7228810.1"/>
    </source>
</evidence>
<accession>A0ABP0CAZ8</accession>
<keyword evidence="2" id="KW-1185">Reference proteome</keyword>
<dbReference type="Proteomes" id="UP001642482">
    <property type="component" value="Unassembled WGS sequence"/>
</dbReference>
<dbReference type="Gene3D" id="3.40.50.720">
    <property type="entry name" value="NAD(P)-binding Rossmann-like Domain"/>
    <property type="match status" value="1"/>
</dbReference>